<name>A0A385H5B1_9HEMI</name>
<dbReference type="PANTHER" id="PTHR21137">
    <property type="entry name" value="ODORANT RECEPTOR"/>
    <property type="match status" value="1"/>
</dbReference>
<comment type="subcellular location">
    <subcellularLocation>
        <location evidence="1 10">Cell membrane</location>
        <topology evidence="1 10">Multi-pass membrane protein</topology>
    </subcellularLocation>
</comment>
<keyword evidence="5 10" id="KW-0552">Olfaction</keyword>
<dbReference type="AlphaFoldDB" id="A0A385H5B1"/>
<keyword evidence="9 10" id="KW-0807">Transducer</keyword>
<evidence type="ECO:0000256" key="10">
    <source>
        <dbReference type="RuleBase" id="RU351113"/>
    </source>
</evidence>
<evidence type="ECO:0000256" key="5">
    <source>
        <dbReference type="ARBA" id="ARBA00022725"/>
    </source>
</evidence>
<evidence type="ECO:0000256" key="4">
    <source>
        <dbReference type="ARBA" id="ARBA00022692"/>
    </source>
</evidence>
<sequence>MGKEAVEEPFLWLERALKYLGLLEQGPGWRGNIITIINILAQTSLMVASFARALEEGVTFSERIEAVLIYVSNFHLFAKMVVLPFRRPGLLGLISRIRRVVIESASYHPRFNKLLKRNILFTKLGFFVVAGNFTFMHLVANISSIIKYMDNIYALPFQFYVPFDIKSHFYLACIYTYLISFAPILNLALVTSLLISLVVQTSAAVSYLSERLRGVGGPSVDLSSVISLHQEIIRIVYGLNHLLSDLLYIEFLISSLQICIAGYQLLIGKREGDPRTPVYCFIFVLTLLVPVLFSLCGNEIKLQGERLLDASYDNDWYLLSTQDQARLQVLLTEAGRGLSLSYKGLVTFDMVLYSQVVKTSYSLVAMLETMETMADN</sequence>
<organism evidence="11">
    <name type="scientific">Yemma signatus</name>
    <dbReference type="NCBI Taxonomy" id="300820"/>
    <lineage>
        <taxon>Eukaryota</taxon>
        <taxon>Metazoa</taxon>
        <taxon>Ecdysozoa</taxon>
        <taxon>Arthropoda</taxon>
        <taxon>Hexapoda</taxon>
        <taxon>Insecta</taxon>
        <taxon>Pterygota</taxon>
        <taxon>Neoptera</taxon>
        <taxon>Paraneoptera</taxon>
        <taxon>Hemiptera</taxon>
        <taxon>Heteroptera</taxon>
        <taxon>Panheteroptera</taxon>
        <taxon>Pentatomomorpha</taxon>
        <taxon>Lygaeoidea</taxon>
        <taxon>Berytidae</taxon>
        <taxon>Yemma</taxon>
    </lineage>
</organism>
<keyword evidence="2" id="KW-1003">Cell membrane</keyword>
<accession>A0A385H5B1</accession>
<keyword evidence="4" id="KW-0812">Transmembrane</keyword>
<evidence type="ECO:0000256" key="6">
    <source>
        <dbReference type="ARBA" id="ARBA00022989"/>
    </source>
</evidence>
<keyword evidence="6" id="KW-1133">Transmembrane helix</keyword>
<evidence type="ECO:0000256" key="3">
    <source>
        <dbReference type="ARBA" id="ARBA00022606"/>
    </source>
</evidence>
<protein>
    <recommendedName>
        <fullName evidence="10">Odorant receptor</fullName>
    </recommendedName>
</protein>
<dbReference type="GO" id="GO:0005549">
    <property type="term" value="F:odorant binding"/>
    <property type="evidence" value="ECO:0007669"/>
    <property type="project" value="InterPro"/>
</dbReference>
<dbReference type="PANTHER" id="PTHR21137:SF35">
    <property type="entry name" value="ODORANT RECEPTOR 19A-RELATED"/>
    <property type="match status" value="1"/>
</dbReference>
<proteinExistence type="evidence at transcript level"/>
<keyword evidence="3 10" id="KW-0716">Sensory transduction</keyword>
<evidence type="ECO:0000313" key="11">
    <source>
        <dbReference type="EMBL" id="AXX83006.1"/>
    </source>
</evidence>
<dbReference type="Pfam" id="PF02949">
    <property type="entry name" value="7tm_6"/>
    <property type="match status" value="1"/>
</dbReference>
<dbReference type="InterPro" id="IPR004117">
    <property type="entry name" value="7tm6_olfct_rcpt"/>
</dbReference>
<dbReference type="GO" id="GO:0004984">
    <property type="term" value="F:olfactory receptor activity"/>
    <property type="evidence" value="ECO:0007669"/>
    <property type="project" value="InterPro"/>
</dbReference>
<evidence type="ECO:0000256" key="8">
    <source>
        <dbReference type="ARBA" id="ARBA00023170"/>
    </source>
</evidence>
<evidence type="ECO:0000256" key="9">
    <source>
        <dbReference type="ARBA" id="ARBA00023224"/>
    </source>
</evidence>
<dbReference type="GO" id="GO:0005886">
    <property type="term" value="C:plasma membrane"/>
    <property type="evidence" value="ECO:0007669"/>
    <property type="project" value="UniProtKB-SubCell"/>
</dbReference>
<keyword evidence="7" id="KW-0472">Membrane</keyword>
<dbReference type="GO" id="GO:0007165">
    <property type="term" value="P:signal transduction"/>
    <property type="evidence" value="ECO:0007669"/>
    <property type="project" value="UniProtKB-KW"/>
</dbReference>
<comment type="similarity">
    <text evidence="10">Belongs to the insect chemoreceptor superfamily. Heteromeric odorant receptor channel (TC 1.A.69) family.</text>
</comment>
<evidence type="ECO:0000256" key="2">
    <source>
        <dbReference type="ARBA" id="ARBA00022475"/>
    </source>
</evidence>
<reference evidence="11" key="1">
    <citation type="submission" date="2017-10" db="EMBL/GenBank/DDBJ databases">
        <authorList>
            <person name="Banno H."/>
            <person name="Chua N.-H."/>
        </authorList>
    </citation>
    <scope>NUCLEOTIDE SEQUENCE</scope>
</reference>
<keyword evidence="8 10" id="KW-0675">Receptor</keyword>
<dbReference type="EMBL" id="MG204640">
    <property type="protein sequence ID" value="AXX83006.1"/>
    <property type="molecule type" value="mRNA"/>
</dbReference>
<evidence type="ECO:0000256" key="7">
    <source>
        <dbReference type="ARBA" id="ARBA00023136"/>
    </source>
</evidence>
<evidence type="ECO:0000256" key="1">
    <source>
        <dbReference type="ARBA" id="ARBA00004651"/>
    </source>
</evidence>
<gene>
    <name evidence="11" type="primary">OR5</name>
</gene>